<dbReference type="STRING" id="1343740.M271_12405"/>
<dbReference type="PANTHER" id="PTHR43292">
    <property type="entry name" value="ACYL-COA DEHYDROGENASE"/>
    <property type="match status" value="1"/>
</dbReference>
<evidence type="ECO:0000259" key="9">
    <source>
        <dbReference type="Pfam" id="PF02771"/>
    </source>
</evidence>
<dbReference type="GO" id="GO:0016627">
    <property type="term" value="F:oxidoreductase activity, acting on the CH-CH group of donors"/>
    <property type="evidence" value="ECO:0007669"/>
    <property type="project" value="InterPro"/>
</dbReference>
<dbReference type="InterPro" id="IPR036250">
    <property type="entry name" value="AcylCo_DH-like_C"/>
</dbReference>
<dbReference type="GO" id="GO:0005886">
    <property type="term" value="C:plasma membrane"/>
    <property type="evidence" value="ECO:0007669"/>
    <property type="project" value="TreeGrafter"/>
</dbReference>
<dbReference type="EMBL" id="QYCY01000002">
    <property type="protein sequence ID" value="RLV73783.1"/>
    <property type="molecule type" value="Genomic_DNA"/>
</dbReference>
<evidence type="ECO:0000313" key="10">
    <source>
        <dbReference type="EMBL" id="RLV73783.1"/>
    </source>
</evidence>
<comment type="caution">
    <text evidence="10">The sequence shown here is derived from an EMBL/GenBank/DDBJ whole genome shotgun (WGS) entry which is preliminary data.</text>
</comment>
<dbReference type="InterPro" id="IPR006091">
    <property type="entry name" value="Acyl-CoA_Oxase/DH_mid-dom"/>
</dbReference>
<proteinExistence type="inferred from homology"/>
<accession>A0A0A0N529</accession>
<evidence type="ECO:0000256" key="1">
    <source>
        <dbReference type="ARBA" id="ARBA00001974"/>
    </source>
</evidence>
<evidence type="ECO:0000256" key="6">
    <source>
        <dbReference type="RuleBase" id="RU362125"/>
    </source>
</evidence>
<dbReference type="PANTHER" id="PTHR43292:SF3">
    <property type="entry name" value="ACYL-COA DEHYDROGENASE FADE29"/>
    <property type="match status" value="1"/>
</dbReference>
<dbReference type="Gene3D" id="1.10.540.10">
    <property type="entry name" value="Acyl-CoA dehydrogenase/oxidase, N-terminal domain"/>
    <property type="match status" value="1"/>
</dbReference>
<dbReference type="InterPro" id="IPR009075">
    <property type="entry name" value="AcylCo_DH/oxidase_C"/>
</dbReference>
<organism evidence="10 11">
    <name type="scientific">Streptomyces rapamycinicus (strain ATCC 29253 / DSM 41530 / NRRL 5491 / AYB-994)</name>
    <name type="common">Streptomyces hygroscopicus (strain ATCC 29253)</name>
    <dbReference type="NCBI Taxonomy" id="1343740"/>
    <lineage>
        <taxon>Bacteria</taxon>
        <taxon>Bacillati</taxon>
        <taxon>Actinomycetota</taxon>
        <taxon>Actinomycetes</taxon>
        <taxon>Kitasatosporales</taxon>
        <taxon>Streptomycetaceae</taxon>
        <taxon>Streptomyces</taxon>
        <taxon>Streptomyces violaceusniger group</taxon>
    </lineage>
</organism>
<dbReference type="AlphaFoldDB" id="A0A0A0N529"/>
<dbReference type="Gene3D" id="2.40.110.10">
    <property type="entry name" value="Butyryl-CoA Dehydrogenase, subunit A, domain 2"/>
    <property type="match status" value="1"/>
</dbReference>
<dbReference type="Pfam" id="PF02771">
    <property type="entry name" value="Acyl-CoA_dh_N"/>
    <property type="match status" value="1"/>
</dbReference>
<comment type="similarity">
    <text evidence="2 6">Belongs to the acyl-CoA dehydrogenase family.</text>
</comment>
<feature type="domain" description="Acyl-CoA dehydrogenase/oxidase N-terminal" evidence="9">
    <location>
        <begin position="14"/>
        <end position="119"/>
    </location>
</feature>
<dbReference type="Gene3D" id="1.20.140.10">
    <property type="entry name" value="Butyryl-CoA Dehydrogenase, subunit A, domain 3"/>
    <property type="match status" value="1"/>
</dbReference>
<dbReference type="FunFam" id="2.40.110.10:FF:000011">
    <property type="entry name" value="Acyl-CoA dehydrogenase FadE34"/>
    <property type="match status" value="1"/>
</dbReference>
<dbReference type="InterPro" id="IPR037069">
    <property type="entry name" value="AcylCoA_DH/ox_N_sf"/>
</dbReference>
<evidence type="ECO:0000256" key="3">
    <source>
        <dbReference type="ARBA" id="ARBA00022630"/>
    </source>
</evidence>
<dbReference type="KEGG" id="src:M271_12405"/>
<evidence type="ECO:0000259" key="8">
    <source>
        <dbReference type="Pfam" id="PF02770"/>
    </source>
</evidence>
<dbReference type="SUPFAM" id="SSF56645">
    <property type="entry name" value="Acyl-CoA dehydrogenase NM domain-like"/>
    <property type="match status" value="1"/>
</dbReference>
<reference evidence="10 11" key="1">
    <citation type="journal article" date="2018" name="J. Biol. Chem.">
        <title>Discovery of the actinoplanic acid pathway in Streptomyces rapamycinicus reveals a genetically conserved synergism with rapamycin.</title>
        <authorList>
            <person name="Mrak P."/>
            <person name="Krastel P."/>
            <person name="Pivk Lukancic P."/>
            <person name="Tao J."/>
            <person name="Pistorius D."/>
            <person name="Moore C.M."/>
        </authorList>
    </citation>
    <scope>NUCLEOTIDE SEQUENCE [LARGE SCALE GENOMIC DNA]</scope>
    <source>
        <strain evidence="10 11">NRRL 5491</strain>
    </source>
</reference>
<keyword evidence="3 6" id="KW-0285">Flavoprotein</keyword>
<protein>
    <recommendedName>
        <fullName evidence="12">Acyl-CoA dehydrogenase</fullName>
    </recommendedName>
</protein>
<evidence type="ECO:0000256" key="2">
    <source>
        <dbReference type="ARBA" id="ARBA00009347"/>
    </source>
</evidence>
<feature type="domain" description="Acyl-CoA dehydrogenase/oxidase C-terminal" evidence="7">
    <location>
        <begin position="231"/>
        <end position="380"/>
    </location>
</feature>
<dbReference type="HOGENOM" id="CLU_018204_9_0_11"/>
<keyword evidence="5 6" id="KW-0560">Oxidoreductase</keyword>
<dbReference type="Proteomes" id="UP000281594">
    <property type="component" value="Unassembled WGS sequence"/>
</dbReference>
<dbReference type="Pfam" id="PF02770">
    <property type="entry name" value="Acyl-CoA_dh_M"/>
    <property type="match status" value="1"/>
</dbReference>
<comment type="cofactor">
    <cofactor evidence="1 6">
        <name>FAD</name>
        <dbReference type="ChEBI" id="CHEBI:57692"/>
    </cofactor>
</comment>
<evidence type="ECO:0000256" key="4">
    <source>
        <dbReference type="ARBA" id="ARBA00022827"/>
    </source>
</evidence>
<dbReference type="InterPro" id="IPR013786">
    <property type="entry name" value="AcylCoA_DH/ox_N"/>
</dbReference>
<dbReference type="RefSeq" id="WP_020867485.1">
    <property type="nucleotide sequence ID" value="NC_022785.1"/>
</dbReference>
<dbReference type="InterPro" id="IPR052161">
    <property type="entry name" value="Mycobact_Acyl-CoA_DH"/>
</dbReference>
<dbReference type="eggNOG" id="COG1960">
    <property type="taxonomic scope" value="Bacteria"/>
</dbReference>
<feature type="domain" description="Acyl-CoA oxidase/dehydrogenase middle" evidence="8">
    <location>
        <begin position="125"/>
        <end position="219"/>
    </location>
</feature>
<evidence type="ECO:0000313" key="11">
    <source>
        <dbReference type="Proteomes" id="UP000281594"/>
    </source>
</evidence>
<evidence type="ECO:0008006" key="12">
    <source>
        <dbReference type="Google" id="ProtNLM"/>
    </source>
</evidence>
<dbReference type="InterPro" id="IPR009100">
    <property type="entry name" value="AcylCoA_DH/oxidase_NM_dom_sf"/>
</dbReference>
<evidence type="ECO:0000259" key="7">
    <source>
        <dbReference type="Pfam" id="PF00441"/>
    </source>
</evidence>
<dbReference type="InterPro" id="IPR046373">
    <property type="entry name" value="Acyl-CoA_Oxase/DH_mid-dom_sf"/>
</dbReference>
<dbReference type="SUPFAM" id="SSF47203">
    <property type="entry name" value="Acyl-CoA dehydrogenase C-terminal domain-like"/>
    <property type="match status" value="1"/>
</dbReference>
<name>A0A0A0N529_STRRN</name>
<gene>
    <name evidence="10" type="ORF">D3C57_131195</name>
</gene>
<keyword evidence="4 6" id="KW-0274">FAD</keyword>
<dbReference type="GO" id="GO:0050660">
    <property type="term" value="F:flavin adenine dinucleotide binding"/>
    <property type="evidence" value="ECO:0007669"/>
    <property type="project" value="InterPro"/>
</dbReference>
<dbReference type="Pfam" id="PF00441">
    <property type="entry name" value="Acyl-CoA_dh_1"/>
    <property type="match status" value="1"/>
</dbReference>
<sequence>MTQAVAGGRSLDDWRAELRAWLGEHVPRALPPLDGHAASAGYRAWERKLADAGYAAVHWPVEHGGRGASERERLVFQEEYERARGPVRINIQGLMLAGPTLMAFGTERQRHRWLPAMLRADEVWCQGFSEPDAGSDLAALRTRAEQSGDDLVVNGQKVWTTGAHYADWIFALVRTDSAGPKHRGITWVMIDLRTPGVTVRPITQLNDRPEFAEIFFEDVRVPLDNVVGGIGNGWRVAMTALGFERGVGRRSYIQYLNRLESLRRAVASAGVRLDPAVELEFGDVLAQVLMYRDYASRVAAEATADPPTATAAYNKLIWSELQVRLFQLGESVLRATGDLRDGASTERAEEWMAEYWYARAARIFAGTNQIQKNIIAERVLGMPR</sequence>
<evidence type="ECO:0000256" key="5">
    <source>
        <dbReference type="ARBA" id="ARBA00023002"/>
    </source>
</evidence>